<organism evidence="1 2">
    <name type="scientific">Stieleria magnilauensis</name>
    <dbReference type="NCBI Taxonomy" id="2527963"/>
    <lineage>
        <taxon>Bacteria</taxon>
        <taxon>Pseudomonadati</taxon>
        <taxon>Planctomycetota</taxon>
        <taxon>Planctomycetia</taxon>
        <taxon>Pirellulales</taxon>
        <taxon>Pirellulaceae</taxon>
        <taxon>Stieleria</taxon>
    </lineage>
</organism>
<dbReference type="Pfam" id="PF13489">
    <property type="entry name" value="Methyltransf_23"/>
    <property type="match status" value="1"/>
</dbReference>
<proteinExistence type="predicted"/>
<name>A0ABX5XQU1_9BACT</name>
<reference evidence="1 2" key="1">
    <citation type="submission" date="2019-02" db="EMBL/GenBank/DDBJ databases">
        <title>Deep-cultivation of Planctomycetes and their phenomic and genomic characterization uncovers novel biology.</title>
        <authorList>
            <person name="Wiegand S."/>
            <person name="Jogler M."/>
            <person name="Boedeker C."/>
            <person name="Pinto D."/>
            <person name="Vollmers J."/>
            <person name="Rivas-Marin E."/>
            <person name="Kohn T."/>
            <person name="Peeters S.H."/>
            <person name="Heuer A."/>
            <person name="Rast P."/>
            <person name="Oberbeckmann S."/>
            <person name="Bunk B."/>
            <person name="Jeske O."/>
            <person name="Meyerdierks A."/>
            <person name="Storesund J.E."/>
            <person name="Kallscheuer N."/>
            <person name="Luecker S."/>
            <person name="Lage O.M."/>
            <person name="Pohl T."/>
            <person name="Merkel B.J."/>
            <person name="Hornburger P."/>
            <person name="Mueller R.-W."/>
            <person name="Bruemmer F."/>
            <person name="Labrenz M."/>
            <person name="Spormann A.M."/>
            <person name="Op den Camp H."/>
            <person name="Overmann J."/>
            <person name="Amann R."/>
            <person name="Jetten M.S.M."/>
            <person name="Mascher T."/>
            <person name="Medema M.H."/>
            <person name="Devos D.P."/>
            <person name="Kaster A.-K."/>
            <person name="Ovreas L."/>
            <person name="Rohde M."/>
            <person name="Galperin M.Y."/>
            <person name="Jogler C."/>
        </authorList>
    </citation>
    <scope>NUCLEOTIDE SEQUENCE [LARGE SCALE GENOMIC DNA]</scope>
    <source>
        <strain evidence="1 2">TBK1r</strain>
    </source>
</reference>
<accession>A0ABX5XQU1</accession>
<dbReference type="SUPFAM" id="SSF53335">
    <property type="entry name" value="S-adenosyl-L-methionine-dependent methyltransferases"/>
    <property type="match status" value="1"/>
</dbReference>
<dbReference type="EMBL" id="CP036432">
    <property type="protein sequence ID" value="QDV84378.1"/>
    <property type="molecule type" value="Genomic_DNA"/>
</dbReference>
<sequence>MTMDCLVCRHNADSFAHATILGKYEIEYFRCRDCHFIQTEKPYWLEEAYGDAIIASDVGLIARNERFARITDLLLRFIYPKAFHCLDYGGGYGMFTRMMRDRGHHFLHRDPYCQNLFAAGLEAESSANGFDFLTAFEVFEHFENPHRELQRMDATADHWLISTEPVPDPAPQPDQWWYYVLDGGQHISLWSKRALQTVAAHYGRQLVSYRGIHLMSQSKINPLWVTQILRDKASRVLTPFRRRRSLLQDDFQRAVATVRRAA</sequence>
<evidence type="ECO:0000313" key="1">
    <source>
        <dbReference type="EMBL" id="QDV84378.1"/>
    </source>
</evidence>
<dbReference type="InterPro" id="IPR029063">
    <property type="entry name" value="SAM-dependent_MTases_sf"/>
</dbReference>
<dbReference type="Gene3D" id="3.40.50.150">
    <property type="entry name" value="Vaccinia Virus protein VP39"/>
    <property type="match status" value="1"/>
</dbReference>
<protein>
    <recommendedName>
        <fullName evidence="3">Class I SAM-dependent methyltransferase</fullName>
    </recommendedName>
</protein>
<evidence type="ECO:0008006" key="3">
    <source>
        <dbReference type="Google" id="ProtNLM"/>
    </source>
</evidence>
<evidence type="ECO:0000313" key="2">
    <source>
        <dbReference type="Proteomes" id="UP000318081"/>
    </source>
</evidence>
<gene>
    <name evidence="1" type="ORF">TBK1r_33230</name>
</gene>
<keyword evidence="2" id="KW-1185">Reference proteome</keyword>
<dbReference type="Proteomes" id="UP000318081">
    <property type="component" value="Chromosome"/>
</dbReference>